<name>A0A814LWC4_9BILA</name>
<dbReference type="EMBL" id="CAJNOO010000961">
    <property type="protein sequence ID" value="CAF1070087.1"/>
    <property type="molecule type" value="Genomic_DNA"/>
</dbReference>
<evidence type="ECO:0000256" key="1">
    <source>
        <dbReference type="SAM" id="MobiDB-lite"/>
    </source>
</evidence>
<feature type="region of interest" description="Disordered" evidence="1">
    <location>
        <begin position="67"/>
        <end position="102"/>
    </location>
</feature>
<accession>A0A814LWC4</accession>
<protein>
    <submittedName>
        <fullName evidence="2">Uncharacterized protein</fullName>
    </submittedName>
</protein>
<feature type="compositionally biased region" description="Basic and acidic residues" evidence="1">
    <location>
        <begin position="91"/>
        <end position="102"/>
    </location>
</feature>
<gene>
    <name evidence="2" type="ORF">RFH988_LOCUS17726</name>
</gene>
<sequence>MSNSGMHPNDNIIFNHGVYTPVGYRQSYDYLMYTGRGFQQPYSPMINGFQHGIFNNQVDGRGFYYSPYTTSDGLQSTPPSARPNGHIQLHRPGEYRPHFDEQ</sequence>
<reference evidence="2" key="1">
    <citation type="submission" date="2021-02" db="EMBL/GenBank/DDBJ databases">
        <authorList>
            <person name="Nowell W R."/>
        </authorList>
    </citation>
    <scope>NUCLEOTIDE SEQUENCE</scope>
</reference>
<proteinExistence type="predicted"/>
<evidence type="ECO:0000313" key="3">
    <source>
        <dbReference type="Proteomes" id="UP000663882"/>
    </source>
</evidence>
<comment type="caution">
    <text evidence="2">The sequence shown here is derived from an EMBL/GenBank/DDBJ whole genome shotgun (WGS) entry which is preliminary data.</text>
</comment>
<dbReference type="OrthoDB" id="10046196at2759"/>
<dbReference type="Proteomes" id="UP000663882">
    <property type="component" value="Unassembled WGS sequence"/>
</dbReference>
<dbReference type="AlphaFoldDB" id="A0A814LWC4"/>
<organism evidence="2 3">
    <name type="scientific">Rotaria sordida</name>
    <dbReference type="NCBI Taxonomy" id="392033"/>
    <lineage>
        <taxon>Eukaryota</taxon>
        <taxon>Metazoa</taxon>
        <taxon>Spiralia</taxon>
        <taxon>Gnathifera</taxon>
        <taxon>Rotifera</taxon>
        <taxon>Eurotatoria</taxon>
        <taxon>Bdelloidea</taxon>
        <taxon>Philodinida</taxon>
        <taxon>Philodinidae</taxon>
        <taxon>Rotaria</taxon>
    </lineage>
</organism>
<feature type="compositionally biased region" description="Polar residues" evidence="1">
    <location>
        <begin position="67"/>
        <end position="79"/>
    </location>
</feature>
<evidence type="ECO:0000313" key="2">
    <source>
        <dbReference type="EMBL" id="CAF1070087.1"/>
    </source>
</evidence>